<proteinExistence type="predicted"/>
<feature type="transmembrane region" description="Helical" evidence="1">
    <location>
        <begin position="184"/>
        <end position="205"/>
    </location>
</feature>
<feature type="transmembrane region" description="Helical" evidence="1">
    <location>
        <begin position="151"/>
        <end position="172"/>
    </location>
</feature>
<dbReference type="RefSeq" id="WP_343774462.1">
    <property type="nucleotide sequence ID" value="NZ_BAAADV010000007.1"/>
</dbReference>
<keyword evidence="1" id="KW-0812">Transmembrane</keyword>
<gene>
    <name evidence="2" type="ORF">GCM10009020_25860</name>
</gene>
<evidence type="ECO:0000313" key="2">
    <source>
        <dbReference type="EMBL" id="GAA0676857.1"/>
    </source>
</evidence>
<comment type="caution">
    <text evidence="2">The sequence shown here is derived from an EMBL/GenBank/DDBJ whole genome shotgun (WGS) entry which is preliminary data.</text>
</comment>
<evidence type="ECO:0000256" key="1">
    <source>
        <dbReference type="SAM" id="Phobius"/>
    </source>
</evidence>
<keyword evidence="2" id="KW-0378">Hydrolase</keyword>
<sequence length="213" mass="22545">MAGARRSGRRGGQSLSFSNRELRDLAVAWTVLSAAFAVFLTGPSAIGTDGFVTVVVLCIVTVGVGFMLHELAHKVVAVRFGQLAEFRADYSMLFLALMGAFIGFIFAAPGAVHHRGRITPRENGLIAVAGPVTNLLLAAIFLPFAFAPVEFLASVGAFGVFINVFLAAFNMIPFGPLDGKTVIAWSKLAFAAVFGVSAVAAYFAFTRLGWLPV</sequence>
<feature type="transmembrane region" description="Helical" evidence="1">
    <location>
        <begin position="92"/>
        <end position="112"/>
    </location>
</feature>
<keyword evidence="2" id="KW-0645">Protease</keyword>
<feature type="transmembrane region" description="Helical" evidence="1">
    <location>
        <begin position="50"/>
        <end position="72"/>
    </location>
</feature>
<name>A0AAV3TBQ7_9EURY</name>
<keyword evidence="3" id="KW-1185">Reference proteome</keyword>
<dbReference type="GO" id="GO:0008233">
    <property type="term" value="F:peptidase activity"/>
    <property type="evidence" value="ECO:0007669"/>
    <property type="project" value="UniProtKB-KW"/>
</dbReference>
<dbReference type="InterPro" id="IPR052348">
    <property type="entry name" value="Metallopeptidase_M50B"/>
</dbReference>
<dbReference type="PANTHER" id="PTHR35864">
    <property type="entry name" value="ZINC METALLOPROTEASE MJ0611-RELATED"/>
    <property type="match status" value="1"/>
</dbReference>
<accession>A0AAV3TBQ7</accession>
<organism evidence="2 3">
    <name type="scientific">Natronoarchaeum mannanilyticum</name>
    <dbReference type="NCBI Taxonomy" id="926360"/>
    <lineage>
        <taxon>Archaea</taxon>
        <taxon>Methanobacteriati</taxon>
        <taxon>Methanobacteriota</taxon>
        <taxon>Stenosarchaea group</taxon>
        <taxon>Halobacteria</taxon>
        <taxon>Halobacteriales</taxon>
        <taxon>Natronoarchaeaceae</taxon>
    </lineage>
</organism>
<keyword evidence="1" id="KW-0472">Membrane</keyword>
<keyword evidence="1" id="KW-1133">Transmembrane helix</keyword>
<evidence type="ECO:0000313" key="3">
    <source>
        <dbReference type="Proteomes" id="UP001500420"/>
    </source>
</evidence>
<dbReference type="Proteomes" id="UP001500420">
    <property type="component" value="Unassembled WGS sequence"/>
</dbReference>
<dbReference type="PANTHER" id="PTHR35864:SF1">
    <property type="entry name" value="ZINC METALLOPROTEASE YWHC-RELATED"/>
    <property type="match status" value="1"/>
</dbReference>
<dbReference type="GO" id="GO:0006508">
    <property type="term" value="P:proteolysis"/>
    <property type="evidence" value="ECO:0007669"/>
    <property type="project" value="UniProtKB-KW"/>
</dbReference>
<dbReference type="EMBL" id="BAAADV010000007">
    <property type="protein sequence ID" value="GAA0676857.1"/>
    <property type="molecule type" value="Genomic_DNA"/>
</dbReference>
<protein>
    <submittedName>
        <fullName evidence="2">Zn-dependent protease</fullName>
    </submittedName>
</protein>
<reference evidence="2 3" key="1">
    <citation type="journal article" date="2019" name="Int. J. Syst. Evol. Microbiol.">
        <title>The Global Catalogue of Microorganisms (GCM) 10K type strain sequencing project: providing services to taxonomists for standard genome sequencing and annotation.</title>
        <authorList>
            <consortium name="The Broad Institute Genomics Platform"/>
            <consortium name="The Broad Institute Genome Sequencing Center for Infectious Disease"/>
            <person name="Wu L."/>
            <person name="Ma J."/>
        </authorList>
    </citation>
    <scope>NUCLEOTIDE SEQUENCE [LARGE SCALE GENOMIC DNA]</scope>
    <source>
        <strain evidence="2 3">JCM 16328</strain>
    </source>
</reference>
<dbReference type="AlphaFoldDB" id="A0AAV3TBQ7"/>
<feature type="transmembrane region" description="Helical" evidence="1">
    <location>
        <begin position="124"/>
        <end position="145"/>
    </location>
</feature>
<feature type="transmembrane region" description="Helical" evidence="1">
    <location>
        <begin position="25"/>
        <end position="43"/>
    </location>
</feature>